<evidence type="ECO:0000313" key="1">
    <source>
        <dbReference type="EMBL" id="KAJ4004321.1"/>
    </source>
</evidence>
<comment type="caution">
    <text evidence="1">The sequence shown here is derived from an EMBL/GenBank/DDBJ whole genome shotgun (WGS) entry which is preliminary data.</text>
</comment>
<dbReference type="AlphaFoldDB" id="A0A9W8PEN0"/>
<sequence length="321" mass="36473">METAASIIAFIQVAQEIGICAWKTKKLWDQAQDLPEEMQSLMLRLQSYKSIFEVMDRQFPNQESFCSLPAFSLVQDNLKASMSQLHLIVSNTDRLIAKVDAKKGLKRKLVAFKMVIGKENSDRLIKALQESIALLNLSLQAWNMAITIMTPELIAAQLNQTLKTQFENVQWPKKPAIEDKEESEQCYEVEKVVKVDQKRLSAISRYTAKLNKIYTPSKLGRFAMAYTTASGAWQAYVQWPSWLSSSVYEVQSSPTGCGWMYSYRVYNIVSSDSDIIKRIEKGDKAGVLDLFNKRQASPFDKDENGHSLLYKSINANSIRAQ</sequence>
<keyword evidence="2" id="KW-1185">Reference proteome</keyword>
<dbReference type="Proteomes" id="UP001152130">
    <property type="component" value="Unassembled WGS sequence"/>
</dbReference>
<accession>A0A9W8PEN0</accession>
<dbReference type="EMBL" id="JAPDHF010000024">
    <property type="protein sequence ID" value="KAJ4004321.1"/>
    <property type="molecule type" value="Genomic_DNA"/>
</dbReference>
<organism evidence="1 2">
    <name type="scientific">Fusarium irregulare</name>
    <dbReference type="NCBI Taxonomy" id="2494466"/>
    <lineage>
        <taxon>Eukaryota</taxon>
        <taxon>Fungi</taxon>
        <taxon>Dikarya</taxon>
        <taxon>Ascomycota</taxon>
        <taxon>Pezizomycotina</taxon>
        <taxon>Sordariomycetes</taxon>
        <taxon>Hypocreomycetidae</taxon>
        <taxon>Hypocreales</taxon>
        <taxon>Nectriaceae</taxon>
        <taxon>Fusarium</taxon>
        <taxon>Fusarium incarnatum-equiseti species complex</taxon>
    </lineage>
</organism>
<proteinExistence type="predicted"/>
<protein>
    <submittedName>
        <fullName evidence="1">Uncharacterized protein</fullName>
    </submittedName>
</protein>
<reference evidence="1" key="1">
    <citation type="submission" date="2022-10" db="EMBL/GenBank/DDBJ databases">
        <title>Fusarium specimens isolated from Avocado Roots.</title>
        <authorList>
            <person name="Stajich J."/>
            <person name="Roper C."/>
            <person name="Heimlech-Rivalta G."/>
        </authorList>
    </citation>
    <scope>NUCLEOTIDE SEQUENCE</scope>
    <source>
        <strain evidence="1">CF00143</strain>
    </source>
</reference>
<gene>
    <name evidence="1" type="ORF">NW766_011625</name>
</gene>
<name>A0A9W8PEN0_9HYPO</name>
<evidence type="ECO:0000313" key="2">
    <source>
        <dbReference type="Proteomes" id="UP001152130"/>
    </source>
</evidence>